<feature type="domain" description="HTH tetR-type" evidence="5">
    <location>
        <begin position="1"/>
        <end position="61"/>
    </location>
</feature>
<dbReference type="STRING" id="590652.BST39_04575"/>
<dbReference type="InterPro" id="IPR009057">
    <property type="entry name" value="Homeodomain-like_sf"/>
</dbReference>
<dbReference type="PROSITE" id="PS50977">
    <property type="entry name" value="HTH_TETR_2"/>
    <property type="match status" value="1"/>
</dbReference>
<protein>
    <recommendedName>
        <fullName evidence="5">HTH tetR-type domain-containing protein</fullName>
    </recommendedName>
</protein>
<keyword evidence="7" id="KW-1185">Reference proteome</keyword>
<dbReference type="Pfam" id="PF00440">
    <property type="entry name" value="TetR_N"/>
    <property type="match status" value="1"/>
</dbReference>
<dbReference type="InterPro" id="IPR050109">
    <property type="entry name" value="HTH-type_TetR-like_transc_reg"/>
</dbReference>
<feature type="DNA-binding region" description="H-T-H motif" evidence="4">
    <location>
        <begin position="24"/>
        <end position="43"/>
    </location>
</feature>
<organism evidence="6 7">
    <name type="scientific">Mycobacterium paraseoulense</name>
    <dbReference type="NCBI Taxonomy" id="590652"/>
    <lineage>
        <taxon>Bacteria</taxon>
        <taxon>Bacillati</taxon>
        <taxon>Actinomycetota</taxon>
        <taxon>Actinomycetes</taxon>
        <taxon>Mycobacteriales</taxon>
        <taxon>Mycobacteriaceae</taxon>
        <taxon>Mycobacterium</taxon>
    </lineage>
</organism>
<dbReference type="EMBL" id="MVIE01000004">
    <property type="protein sequence ID" value="ORB45490.1"/>
    <property type="molecule type" value="Genomic_DNA"/>
</dbReference>
<keyword evidence="1" id="KW-0805">Transcription regulation</keyword>
<evidence type="ECO:0000313" key="6">
    <source>
        <dbReference type="EMBL" id="ORB45490.1"/>
    </source>
</evidence>
<dbReference type="AlphaFoldDB" id="A0A1X0IF53"/>
<evidence type="ECO:0000259" key="5">
    <source>
        <dbReference type="PROSITE" id="PS50977"/>
    </source>
</evidence>
<dbReference type="Proteomes" id="UP000192513">
    <property type="component" value="Unassembled WGS sequence"/>
</dbReference>
<evidence type="ECO:0000256" key="1">
    <source>
        <dbReference type="ARBA" id="ARBA00023015"/>
    </source>
</evidence>
<dbReference type="GO" id="GO:0003700">
    <property type="term" value="F:DNA-binding transcription factor activity"/>
    <property type="evidence" value="ECO:0007669"/>
    <property type="project" value="TreeGrafter"/>
</dbReference>
<dbReference type="RefSeq" id="WP_083169485.1">
    <property type="nucleotide sequence ID" value="NZ_AP022619.1"/>
</dbReference>
<accession>A0A1X0IF53</accession>
<reference evidence="6 7" key="1">
    <citation type="submission" date="2017-02" db="EMBL/GenBank/DDBJ databases">
        <title>The new phylogeny of genus Mycobacterium.</title>
        <authorList>
            <person name="Tortoli E."/>
            <person name="Trovato A."/>
            <person name="Cirillo D.M."/>
        </authorList>
    </citation>
    <scope>NUCLEOTIDE SEQUENCE [LARGE SCALE GENOMIC DNA]</scope>
    <source>
        <strain evidence="6 7">DSM 45000</strain>
    </source>
</reference>
<evidence type="ECO:0000256" key="2">
    <source>
        <dbReference type="ARBA" id="ARBA00023125"/>
    </source>
</evidence>
<sequence>MSTRDRIIVAAGDCVDRLGLERCTVAAIAQSAGVHRVTVYRHFADREAIIVELLDQRSAPLLQRAKAKLVGLEPFPDKLVDAISSAVYDARITPGLKQVMGFWIEGGSFRSAGMSERLKQRAIDVTSRYLLEAQQRGYVRAVLSVEDMIQWLLDVSLILLLFKPDYDLDEIRHYVRTFALPGIQAPA</sequence>
<name>A0A1X0IF53_9MYCO</name>
<evidence type="ECO:0000256" key="3">
    <source>
        <dbReference type="ARBA" id="ARBA00023163"/>
    </source>
</evidence>
<evidence type="ECO:0000256" key="4">
    <source>
        <dbReference type="PROSITE-ProRule" id="PRU00335"/>
    </source>
</evidence>
<evidence type="ECO:0000313" key="7">
    <source>
        <dbReference type="Proteomes" id="UP000192513"/>
    </source>
</evidence>
<keyword evidence="3" id="KW-0804">Transcription</keyword>
<dbReference type="GO" id="GO:0000976">
    <property type="term" value="F:transcription cis-regulatory region binding"/>
    <property type="evidence" value="ECO:0007669"/>
    <property type="project" value="TreeGrafter"/>
</dbReference>
<dbReference type="PANTHER" id="PTHR30055">
    <property type="entry name" value="HTH-TYPE TRANSCRIPTIONAL REGULATOR RUTR"/>
    <property type="match status" value="1"/>
</dbReference>
<keyword evidence="2 4" id="KW-0238">DNA-binding</keyword>
<dbReference type="InterPro" id="IPR001647">
    <property type="entry name" value="HTH_TetR"/>
</dbReference>
<dbReference type="PANTHER" id="PTHR30055:SF234">
    <property type="entry name" value="HTH-TYPE TRANSCRIPTIONAL REGULATOR BETI"/>
    <property type="match status" value="1"/>
</dbReference>
<dbReference type="PRINTS" id="PR00455">
    <property type="entry name" value="HTHTETR"/>
</dbReference>
<gene>
    <name evidence="6" type="ORF">BST39_04575</name>
</gene>
<dbReference type="Gene3D" id="1.10.357.10">
    <property type="entry name" value="Tetracycline Repressor, domain 2"/>
    <property type="match status" value="1"/>
</dbReference>
<proteinExistence type="predicted"/>
<comment type="caution">
    <text evidence="6">The sequence shown here is derived from an EMBL/GenBank/DDBJ whole genome shotgun (WGS) entry which is preliminary data.</text>
</comment>
<dbReference type="OrthoDB" id="3472818at2"/>
<dbReference type="SUPFAM" id="SSF46689">
    <property type="entry name" value="Homeodomain-like"/>
    <property type="match status" value="1"/>
</dbReference>